<evidence type="ECO:0000313" key="2">
    <source>
        <dbReference type="Proteomes" id="UP000278907"/>
    </source>
</evidence>
<comment type="caution">
    <text evidence="1">The sequence shown here is derived from an EMBL/GenBank/DDBJ whole genome shotgun (WGS) entry which is preliminary data.</text>
</comment>
<evidence type="ECO:0000313" key="1">
    <source>
        <dbReference type="EMBL" id="RKI00004.1"/>
    </source>
</evidence>
<gene>
    <name evidence="1" type="ORF">D7Y13_26865</name>
</gene>
<dbReference type="Proteomes" id="UP000278907">
    <property type="component" value="Unassembled WGS sequence"/>
</dbReference>
<organism evidence="1 2">
    <name type="scientific">Corallococcus praedator</name>
    <dbReference type="NCBI Taxonomy" id="2316724"/>
    <lineage>
        <taxon>Bacteria</taxon>
        <taxon>Pseudomonadati</taxon>
        <taxon>Myxococcota</taxon>
        <taxon>Myxococcia</taxon>
        <taxon>Myxococcales</taxon>
        <taxon>Cystobacterineae</taxon>
        <taxon>Myxococcaceae</taxon>
        <taxon>Corallococcus</taxon>
    </lineage>
</organism>
<proteinExistence type="predicted"/>
<dbReference type="EMBL" id="RAWI01000244">
    <property type="protein sequence ID" value="RKI00004.1"/>
    <property type="molecule type" value="Genomic_DNA"/>
</dbReference>
<keyword evidence="2" id="KW-1185">Reference proteome</keyword>
<accession>A0ABX9QEF2</accession>
<name>A0ABX9QEF2_9BACT</name>
<sequence length="226" mass="25055">MTEGSLESLIEFALRFYPTGFPVEEDELTEPVPAHQRTPEHARFLAAWNKALNGTDWKNLMKGLERAFPGEGIGNGTQPYVSACMRCFLYRTEPLPGGERLATRIAAAVSVLAPFYIVYVTTQVWHPTSTEYPMAAAPHPTRGDAGDESFHLQHFSSPQLTFEPPANVKQEVDALERQIEEVLGYRRFPLAFAGVQLPGLRVGFFNGEAPPTLLDALFSDNLAHLP</sequence>
<reference evidence="1 2" key="1">
    <citation type="submission" date="2018-09" db="EMBL/GenBank/DDBJ databases">
        <authorList>
            <person name="Livingstone P.G."/>
            <person name="Whitworth D.E."/>
        </authorList>
    </citation>
    <scope>NUCLEOTIDE SEQUENCE [LARGE SCALE GENOMIC DNA]</scope>
    <source>
        <strain evidence="1 2">CA031B</strain>
    </source>
</reference>
<dbReference type="RefSeq" id="WP_120585932.1">
    <property type="nucleotide sequence ID" value="NZ_RAWI01000244.1"/>
</dbReference>
<protein>
    <submittedName>
        <fullName evidence="1">Uncharacterized protein</fullName>
    </submittedName>
</protein>